<evidence type="ECO:0000313" key="4">
    <source>
        <dbReference type="Proteomes" id="UP000065822"/>
    </source>
</evidence>
<dbReference type="GO" id="GO:0016020">
    <property type="term" value="C:membrane"/>
    <property type="evidence" value="ECO:0007669"/>
    <property type="project" value="TreeGrafter"/>
</dbReference>
<gene>
    <name evidence="2" type="ORF">AXF12_08435</name>
    <name evidence="3" type="ORF">SAMEA44541418_02477</name>
</gene>
<evidence type="ECO:0000313" key="5">
    <source>
        <dbReference type="Proteomes" id="UP000215539"/>
    </source>
</evidence>
<evidence type="ECO:0000313" key="2">
    <source>
        <dbReference type="EMBL" id="AMD85537.1"/>
    </source>
</evidence>
<dbReference type="Gene3D" id="3.40.50.1820">
    <property type="entry name" value="alpha/beta hydrolase"/>
    <property type="match status" value="1"/>
</dbReference>
<feature type="domain" description="AB hydrolase-1" evidence="1">
    <location>
        <begin position="18"/>
        <end position="241"/>
    </location>
</feature>
<evidence type="ECO:0000313" key="3">
    <source>
        <dbReference type="EMBL" id="SNV17219.1"/>
    </source>
</evidence>
<reference evidence="2 4" key="1">
    <citation type="submission" date="2016-02" db="EMBL/GenBank/DDBJ databases">
        <authorList>
            <person name="Holder M.E."/>
            <person name="Ajami N.J."/>
            <person name="Petrosino J.F."/>
        </authorList>
    </citation>
    <scope>NUCLEOTIDE SEQUENCE [LARGE SCALE GENOMIC DNA]</scope>
    <source>
        <strain evidence="2 4">CCUG 32990</strain>
    </source>
</reference>
<dbReference type="InterPro" id="IPR050266">
    <property type="entry name" value="AB_hydrolase_sf"/>
</dbReference>
<keyword evidence="4" id="KW-1185">Reference proteome</keyword>
<dbReference type="KEGG" id="chg:AXF12_08435"/>
<protein>
    <submittedName>
        <fullName evidence="2">Alpha/beta hydrolase</fullName>
    </submittedName>
    <submittedName>
        <fullName evidence="3">Tropinesterase</fullName>
        <ecNumber evidence="3">3.1.1.10</ecNumber>
    </submittedName>
</protein>
<dbReference type="PRINTS" id="PR00111">
    <property type="entry name" value="ABHYDROLASE"/>
</dbReference>
<dbReference type="Pfam" id="PF00561">
    <property type="entry name" value="Abhydrolase_1"/>
    <property type="match status" value="1"/>
</dbReference>
<reference evidence="3 5" key="2">
    <citation type="submission" date="2017-06" db="EMBL/GenBank/DDBJ databases">
        <authorList>
            <consortium name="Pathogen Informatics"/>
        </authorList>
    </citation>
    <scope>NUCLEOTIDE SEQUENCE [LARGE SCALE GENOMIC DNA]</scope>
    <source>
        <strain evidence="3 5">NCTC12947</strain>
    </source>
</reference>
<proteinExistence type="predicted"/>
<dbReference type="EMBL" id="CP014227">
    <property type="protein sequence ID" value="AMD85537.1"/>
    <property type="molecule type" value="Genomic_DNA"/>
</dbReference>
<sequence>MIKVNSYYTAQGSKIHKAVVFLHGFLENETIWHPLMHALSADYYTLAIDLLGHGRTPTVAEVHPMELMAEAVVEVLNKEGIDKATFVGHSMGGYVTLALAELYPERVEGVVLLNSNTGADSQEKKANRDRVLKVIDKEKELFVRTVVTGLFSEENRVRMKDALERLVSIGIATPNEGIKAAAMGMKERPDRTELFVNLTVKKHLIIGQRDGLMPYTDLIALADSAGASYSLLSGGHLTYIENEAECAEALKKFLS</sequence>
<dbReference type="SUPFAM" id="SSF53474">
    <property type="entry name" value="alpha/beta-Hydrolases"/>
    <property type="match status" value="1"/>
</dbReference>
<dbReference type="InterPro" id="IPR000073">
    <property type="entry name" value="AB_hydrolase_1"/>
</dbReference>
<dbReference type="EMBL" id="LT906449">
    <property type="protein sequence ID" value="SNV17219.1"/>
    <property type="molecule type" value="Genomic_DNA"/>
</dbReference>
<dbReference type="Proteomes" id="UP000215539">
    <property type="component" value="Chromosome 1"/>
</dbReference>
<dbReference type="PANTHER" id="PTHR43798">
    <property type="entry name" value="MONOACYLGLYCEROL LIPASE"/>
    <property type="match status" value="1"/>
</dbReference>
<dbReference type="GO" id="GO:0050357">
    <property type="term" value="F:tropinesterase activity"/>
    <property type="evidence" value="ECO:0007669"/>
    <property type="project" value="UniProtKB-EC"/>
</dbReference>
<name>A0AAX2H1F1_9FLAO</name>
<keyword evidence="3" id="KW-0378">Hydrolase</keyword>
<dbReference type="AlphaFoldDB" id="A0AAX2H1F1"/>
<dbReference type="EC" id="3.1.1.10" evidence="3"/>
<accession>A0AAX2H1F1</accession>
<dbReference type="Proteomes" id="UP000065822">
    <property type="component" value="Chromosome"/>
</dbReference>
<dbReference type="RefSeq" id="WP_066430214.1">
    <property type="nucleotide sequence ID" value="NZ_CP014227.1"/>
</dbReference>
<dbReference type="PANTHER" id="PTHR43798:SF33">
    <property type="entry name" value="HYDROLASE, PUTATIVE (AFU_ORTHOLOGUE AFUA_2G14860)-RELATED"/>
    <property type="match status" value="1"/>
</dbReference>
<evidence type="ECO:0000259" key="1">
    <source>
        <dbReference type="Pfam" id="PF00561"/>
    </source>
</evidence>
<organism evidence="3 5">
    <name type="scientific">Capnocytophaga haemolytica</name>
    <dbReference type="NCBI Taxonomy" id="45243"/>
    <lineage>
        <taxon>Bacteria</taxon>
        <taxon>Pseudomonadati</taxon>
        <taxon>Bacteroidota</taxon>
        <taxon>Flavobacteriia</taxon>
        <taxon>Flavobacteriales</taxon>
        <taxon>Flavobacteriaceae</taxon>
        <taxon>Capnocytophaga</taxon>
    </lineage>
</organism>
<dbReference type="InterPro" id="IPR029058">
    <property type="entry name" value="AB_hydrolase_fold"/>
</dbReference>